<evidence type="ECO:0000259" key="8">
    <source>
        <dbReference type="Pfam" id="PF05504"/>
    </source>
</evidence>
<comment type="subcellular location">
    <subcellularLocation>
        <location evidence="1">Membrane</location>
        <topology evidence="1">Lipid-anchor</topology>
    </subcellularLocation>
</comment>
<dbReference type="GO" id="GO:0009847">
    <property type="term" value="P:spore germination"/>
    <property type="evidence" value="ECO:0007669"/>
    <property type="project" value="InterPro"/>
</dbReference>
<evidence type="ECO:0000256" key="6">
    <source>
        <dbReference type="ARBA" id="ARBA00023139"/>
    </source>
</evidence>
<evidence type="ECO:0000313" key="10">
    <source>
        <dbReference type="EMBL" id="MEC1178970.1"/>
    </source>
</evidence>
<feature type="domain" description="Spore germination protein N-terminal" evidence="9">
    <location>
        <begin position="23"/>
        <end position="189"/>
    </location>
</feature>
<keyword evidence="11" id="KW-1185">Reference proteome</keyword>
<keyword evidence="4" id="KW-0732">Signal</keyword>
<gene>
    <name evidence="10" type="ORF">P9B03_10790</name>
</gene>
<keyword evidence="6" id="KW-0564">Palmitate</keyword>
<dbReference type="PROSITE" id="PS51257">
    <property type="entry name" value="PROKAR_LIPOPROTEIN"/>
    <property type="match status" value="1"/>
</dbReference>
<comment type="caution">
    <text evidence="10">The sequence shown here is derived from an EMBL/GenBank/DDBJ whole genome shotgun (WGS) entry which is preliminary data.</text>
</comment>
<evidence type="ECO:0000259" key="9">
    <source>
        <dbReference type="Pfam" id="PF25198"/>
    </source>
</evidence>
<dbReference type="Pfam" id="PF05504">
    <property type="entry name" value="Spore_GerAC"/>
    <property type="match status" value="1"/>
</dbReference>
<evidence type="ECO:0000256" key="4">
    <source>
        <dbReference type="ARBA" id="ARBA00022729"/>
    </source>
</evidence>
<dbReference type="PANTHER" id="PTHR35789:SF1">
    <property type="entry name" value="SPORE GERMINATION PROTEIN B3"/>
    <property type="match status" value="1"/>
</dbReference>
<evidence type="ECO:0000256" key="2">
    <source>
        <dbReference type="ARBA" id="ARBA00007886"/>
    </source>
</evidence>
<dbReference type="Gene3D" id="3.30.300.210">
    <property type="entry name" value="Nutrient germinant receptor protein C, domain 3"/>
    <property type="match status" value="1"/>
</dbReference>
<dbReference type="InterPro" id="IPR057336">
    <property type="entry name" value="GerAC_N"/>
</dbReference>
<dbReference type="InterPro" id="IPR046953">
    <property type="entry name" value="Spore_GerAC-like_C"/>
</dbReference>
<dbReference type="GO" id="GO:0016020">
    <property type="term" value="C:membrane"/>
    <property type="evidence" value="ECO:0007669"/>
    <property type="project" value="UniProtKB-SubCell"/>
</dbReference>
<accession>A0AAW9NSR6</accession>
<keyword evidence="7" id="KW-0449">Lipoprotein</keyword>
<organism evidence="10 11">
    <name type="scientific">Metasolibacillus meyeri</name>
    <dbReference type="NCBI Taxonomy" id="1071052"/>
    <lineage>
        <taxon>Bacteria</taxon>
        <taxon>Bacillati</taxon>
        <taxon>Bacillota</taxon>
        <taxon>Bacilli</taxon>
        <taxon>Bacillales</taxon>
        <taxon>Caryophanaceae</taxon>
        <taxon>Metasolibacillus</taxon>
    </lineage>
</organism>
<sequence length="364" mass="41482">MKRTFFISFLLLLIAGCAEQEKKVPIEYTDMIGIMAFDYIDEEKKKMTVAIPQYSQEAEESTKIFSVDTDLVSQGIVKIERLSDRKIVLNQLRVILVSEEFAREGQLRNVIEHIYRNAEVGNKALIAIVKGRADDLIHGKYPDKPGINFYLNDLLLPTVNTAFNPNTNIHDFIYSVTNPVLDPIIPYLEKKDGKIEITGIALFKGDSMVQTIPPEDAIYIQAMQNEQDLSPLYIELPEDAKVLINLVKSKCIIKGNKDKEQPKLSIHLNIRGTLSEYKSTKADKINTWKEISELEKAINKQLEKDIKSFIEKLNEQELDPIGLSENFRKHTKGKWTREMTDEVISKLEVEVEVKTIIVSAGTLK</sequence>
<dbReference type="InterPro" id="IPR038501">
    <property type="entry name" value="Spore_GerAC_C_sf"/>
</dbReference>
<protein>
    <submittedName>
        <fullName evidence="10">Ger(X)C family spore germination protein</fullName>
    </submittedName>
</protein>
<evidence type="ECO:0000256" key="3">
    <source>
        <dbReference type="ARBA" id="ARBA00022544"/>
    </source>
</evidence>
<dbReference type="EMBL" id="JARSFG010000015">
    <property type="protein sequence ID" value="MEC1178970.1"/>
    <property type="molecule type" value="Genomic_DNA"/>
</dbReference>
<reference evidence="10 11" key="1">
    <citation type="submission" date="2023-03" db="EMBL/GenBank/DDBJ databases">
        <title>Bacillus Genome Sequencing.</title>
        <authorList>
            <person name="Dunlap C."/>
        </authorList>
    </citation>
    <scope>NUCLEOTIDE SEQUENCE [LARGE SCALE GENOMIC DNA]</scope>
    <source>
        <strain evidence="10 11">B-59205</strain>
    </source>
</reference>
<dbReference type="AlphaFoldDB" id="A0AAW9NSR6"/>
<dbReference type="Pfam" id="PF25198">
    <property type="entry name" value="Spore_GerAC_N"/>
    <property type="match status" value="1"/>
</dbReference>
<keyword evidence="5" id="KW-0472">Membrane</keyword>
<proteinExistence type="inferred from homology"/>
<dbReference type="PANTHER" id="PTHR35789">
    <property type="entry name" value="SPORE GERMINATION PROTEIN B3"/>
    <property type="match status" value="1"/>
</dbReference>
<dbReference type="NCBIfam" id="TIGR02887">
    <property type="entry name" value="spore_ger_x_C"/>
    <property type="match status" value="1"/>
</dbReference>
<evidence type="ECO:0000256" key="1">
    <source>
        <dbReference type="ARBA" id="ARBA00004635"/>
    </source>
</evidence>
<feature type="domain" description="Spore germination GerAC-like C-terminal" evidence="8">
    <location>
        <begin position="198"/>
        <end position="361"/>
    </location>
</feature>
<comment type="similarity">
    <text evidence="2">Belongs to the GerABKC lipoprotein family.</text>
</comment>
<name>A0AAW9NSR6_9BACL</name>
<evidence type="ECO:0000313" key="11">
    <source>
        <dbReference type="Proteomes" id="UP001344888"/>
    </source>
</evidence>
<dbReference type="InterPro" id="IPR008844">
    <property type="entry name" value="Spore_GerAC-like"/>
</dbReference>
<keyword evidence="3" id="KW-0309">Germination</keyword>
<dbReference type="Proteomes" id="UP001344888">
    <property type="component" value="Unassembled WGS sequence"/>
</dbReference>
<dbReference type="RefSeq" id="WP_326123454.1">
    <property type="nucleotide sequence ID" value="NZ_JARSFG010000015.1"/>
</dbReference>
<evidence type="ECO:0000256" key="5">
    <source>
        <dbReference type="ARBA" id="ARBA00023136"/>
    </source>
</evidence>
<evidence type="ECO:0000256" key="7">
    <source>
        <dbReference type="ARBA" id="ARBA00023288"/>
    </source>
</evidence>